<keyword evidence="2" id="KW-0472">Membrane</keyword>
<dbReference type="Proteomes" id="UP001228581">
    <property type="component" value="Unassembled WGS sequence"/>
</dbReference>
<gene>
    <name evidence="4" type="ORF">QNI19_25025</name>
</gene>
<organism evidence="4 5">
    <name type="scientific">Xanthocytophaga flava</name>
    <dbReference type="NCBI Taxonomy" id="3048013"/>
    <lineage>
        <taxon>Bacteria</taxon>
        <taxon>Pseudomonadati</taxon>
        <taxon>Bacteroidota</taxon>
        <taxon>Cytophagia</taxon>
        <taxon>Cytophagales</taxon>
        <taxon>Rhodocytophagaceae</taxon>
        <taxon>Xanthocytophaga</taxon>
    </lineage>
</organism>
<dbReference type="RefSeq" id="WP_314000863.1">
    <property type="nucleotide sequence ID" value="NZ_JASJOR010000002.1"/>
</dbReference>
<feature type="transmembrane region" description="Helical" evidence="2">
    <location>
        <begin position="95"/>
        <end position="114"/>
    </location>
</feature>
<reference evidence="4 5" key="1">
    <citation type="submission" date="2023-05" db="EMBL/GenBank/DDBJ databases">
        <authorList>
            <person name="Zhang X."/>
        </authorList>
    </citation>
    <scope>NUCLEOTIDE SEQUENCE [LARGE SCALE GENOMIC DNA]</scope>
    <source>
        <strain evidence="4 5">DM2B3-1</strain>
    </source>
</reference>
<keyword evidence="2" id="KW-1133">Transmembrane helix</keyword>
<keyword evidence="4" id="KW-0808">Transferase</keyword>
<keyword evidence="4" id="KW-0418">Kinase</keyword>
<name>A0ABT7CR54_9BACT</name>
<dbReference type="GO" id="GO:0016301">
    <property type="term" value="F:kinase activity"/>
    <property type="evidence" value="ECO:0007669"/>
    <property type="project" value="UniProtKB-KW"/>
</dbReference>
<evidence type="ECO:0000313" key="5">
    <source>
        <dbReference type="Proteomes" id="UP001228581"/>
    </source>
</evidence>
<feature type="transmembrane region" description="Helical" evidence="2">
    <location>
        <begin position="129"/>
        <end position="149"/>
    </location>
</feature>
<dbReference type="PANTHER" id="PTHR34220">
    <property type="entry name" value="SENSOR HISTIDINE KINASE YPDA"/>
    <property type="match status" value="1"/>
</dbReference>
<dbReference type="InterPro" id="IPR050640">
    <property type="entry name" value="Bact_2-comp_sensor_kinase"/>
</dbReference>
<keyword evidence="1" id="KW-0175">Coiled coil</keyword>
<dbReference type="EMBL" id="JASJOT010000020">
    <property type="protein sequence ID" value="MDJ1496225.1"/>
    <property type="molecule type" value="Genomic_DNA"/>
</dbReference>
<evidence type="ECO:0000256" key="2">
    <source>
        <dbReference type="SAM" id="Phobius"/>
    </source>
</evidence>
<comment type="caution">
    <text evidence="4">The sequence shown here is derived from an EMBL/GenBank/DDBJ whole genome shotgun (WGS) entry which is preliminary data.</text>
</comment>
<protein>
    <submittedName>
        <fullName evidence="4">Histidine kinase</fullName>
    </submittedName>
</protein>
<feature type="domain" description="Signal transduction histidine kinase internal region" evidence="3">
    <location>
        <begin position="166"/>
        <end position="244"/>
    </location>
</feature>
<evidence type="ECO:0000313" key="4">
    <source>
        <dbReference type="EMBL" id="MDJ1496225.1"/>
    </source>
</evidence>
<feature type="coiled-coil region" evidence="1">
    <location>
        <begin position="146"/>
        <end position="173"/>
    </location>
</feature>
<dbReference type="InterPro" id="IPR010559">
    <property type="entry name" value="Sig_transdc_His_kin_internal"/>
</dbReference>
<feature type="transmembrane region" description="Helical" evidence="2">
    <location>
        <begin position="69"/>
        <end position="88"/>
    </location>
</feature>
<accession>A0ABT7CR54</accession>
<sequence>MITLSTLAKIPSWLQWLLHSFLIWLIITTADAIDFLYRIHIYGPYLKHADGTEVTLWERFEKHNINQKFGVVVLVVILLTECNYHYFFTRVRLRVFLLTTLGTGLFSWIFVQIIQQRWSISELIAPDNLLPVLCIAAYVFGYAILRNFISERIRQLQKQYEQSQTELSALKAQLHPHFFFNTLNMIYGTAMQEEAVRTAGNIAQLSGLLRYVLNEHAEEFTPVATEFTFLEDYIELQKSRIPSRSNIHIHTQLDYDQLSVRIAPLLLLPFVENAFMYGISIDRDCYIKLLVSVKNKQLIMDIENSLLPVHAIEKGHGTGIKNVKKRLSLLYPSHQLTIQKQKDFYKVQLALNLS</sequence>
<keyword evidence="2" id="KW-0812">Transmembrane</keyword>
<evidence type="ECO:0000256" key="1">
    <source>
        <dbReference type="SAM" id="Coils"/>
    </source>
</evidence>
<dbReference type="Pfam" id="PF06580">
    <property type="entry name" value="His_kinase"/>
    <property type="match status" value="1"/>
</dbReference>
<evidence type="ECO:0000259" key="3">
    <source>
        <dbReference type="Pfam" id="PF06580"/>
    </source>
</evidence>
<dbReference type="PANTHER" id="PTHR34220:SF7">
    <property type="entry name" value="SENSOR HISTIDINE KINASE YPDA"/>
    <property type="match status" value="1"/>
</dbReference>
<keyword evidence="5" id="KW-1185">Reference proteome</keyword>
<proteinExistence type="predicted"/>